<name>W3XBK3_PESFW</name>
<organism evidence="1 2">
    <name type="scientific">Pestalotiopsis fici (strain W106-1 / CGMCC3.15140)</name>
    <dbReference type="NCBI Taxonomy" id="1229662"/>
    <lineage>
        <taxon>Eukaryota</taxon>
        <taxon>Fungi</taxon>
        <taxon>Dikarya</taxon>
        <taxon>Ascomycota</taxon>
        <taxon>Pezizomycotina</taxon>
        <taxon>Sordariomycetes</taxon>
        <taxon>Xylariomycetidae</taxon>
        <taxon>Amphisphaeriales</taxon>
        <taxon>Sporocadaceae</taxon>
        <taxon>Pestalotiopsis</taxon>
    </lineage>
</organism>
<protein>
    <submittedName>
        <fullName evidence="1">Uncharacterized protein</fullName>
    </submittedName>
</protein>
<dbReference type="GeneID" id="19270309"/>
<proteinExistence type="predicted"/>
<evidence type="ECO:0000313" key="1">
    <source>
        <dbReference type="EMBL" id="ETS83420.1"/>
    </source>
</evidence>
<dbReference type="OrthoDB" id="4620082at2759"/>
<evidence type="ECO:0000313" key="2">
    <source>
        <dbReference type="Proteomes" id="UP000030651"/>
    </source>
</evidence>
<dbReference type="EMBL" id="KI912111">
    <property type="protein sequence ID" value="ETS83420.1"/>
    <property type="molecule type" value="Genomic_DNA"/>
</dbReference>
<dbReference type="InParanoid" id="W3XBK3"/>
<dbReference type="KEGG" id="pfy:PFICI_05296"/>
<dbReference type="OMA" id="FREYRRD"/>
<keyword evidence="2" id="KW-1185">Reference proteome</keyword>
<gene>
    <name evidence="1" type="ORF">PFICI_05296</name>
</gene>
<dbReference type="RefSeq" id="XP_007832068.1">
    <property type="nucleotide sequence ID" value="XM_007833877.1"/>
</dbReference>
<dbReference type="Proteomes" id="UP000030651">
    <property type="component" value="Unassembled WGS sequence"/>
</dbReference>
<dbReference type="HOGENOM" id="CLU_1571190_0_0_1"/>
<accession>W3XBK3</accession>
<sequence>MATSVAYPHGHAIQRSFDLLCDYLNLGGEGTETGTNGMVRRVLRSPFVRPFFEEYTRDYLEATATAAAAAAAPLSPTSSLDGYEYEVEYEVEDIDYYALRATVQKQHAFRSKRFAGHGPLATKAGWSATDHAARFVVQTLRYSWRHGGPWDHGRWDLDSDESDLEFWQVW</sequence>
<reference evidence="2" key="1">
    <citation type="journal article" date="2015" name="BMC Genomics">
        <title>Genomic and transcriptomic analysis of the endophytic fungus Pestalotiopsis fici reveals its lifestyle and high potential for synthesis of natural products.</title>
        <authorList>
            <person name="Wang X."/>
            <person name="Zhang X."/>
            <person name="Liu L."/>
            <person name="Xiang M."/>
            <person name="Wang W."/>
            <person name="Sun X."/>
            <person name="Che Y."/>
            <person name="Guo L."/>
            <person name="Liu G."/>
            <person name="Guo L."/>
            <person name="Wang C."/>
            <person name="Yin W.B."/>
            <person name="Stadler M."/>
            <person name="Zhang X."/>
            <person name="Liu X."/>
        </authorList>
    </citation>
    <scope>NUCLEOTIDE SEQUENCE [LARGE SCALE GENOMIC DNA]</scope>
    <source>
        <strain evidence="2">W106-1 / CGMCC3.15140</strain>
    </source>
</reference>
<dbReference type="AlphaFoldDB" id="W3XBK3"/>